<evidence type="ECO:0000313" key="1">
    <source>
        <dbReference type="EMBL" id="VVN45740.1"/>
    </source>
</evidence>
<name>A0A5E7QAC8_PSEFL</name>
<dbReference type="Proteomes" id="UP000327167">
    <property type="component" value="Unassembled WGS sequence"/>
</dbReference>
<proteinExistence type="predicted"/>
<dbReference type="AlphaFoldDB" id="A0A5E7QAC8"/>
<dbReference type="Proteomes" id="UP000349468">
    <property type="component" value="Unassembled WGS sequence"/>
</dbReference>
<dbReference type="EMBL" id="CABVIK010000026">
    <property type="protein sequence ID" value="VVP58831.1"/>
    <property type="molecule type" value="Genomic_DNA"/>
</dbReference>
<protein>
    <submittedName>
        <fullName evidence="2">Uncharacterized protein</fullName>
    </submittedName>
</protein>
<accession>A0A5E7QAC8</accession>
<gene>
    <name evidence="1" type="ORF">PS655_05802</name>
    <name evidence="2" type="ORF">PS870_05935</name>
</gene>
<sequence>MLLHWVSGDVYPGHNCLTPATAVLDLSEEALRVPFGLPMCAAVGSAEFFDQAPLGRVTDKVE</sequence>
<reference evidence="3 4" key="1">
    <citation type="submission" date="2019-09" db="EMBL/GenBank/DDBJ databases">
        <authorList>
            <person name="Chandra G."/>
            <person name="Truman W A."/>
        </authorList>
    </citation>
    <scope>NUCLEOTIDE SEQUENCE [LARGE SCALE GENOMIC DNA]</scope>
    <source>
        <strain evidence="1">PS655</strain>
        <strain evidence="2">PS870</strain>
    </source>
</reference>
<evidence type="ECO:0000313" key="2">
    <source>
        <dbReference type="EMBL" id="VVP58831.1"/>
    </source>
</evidence>
<organism evidence="2 4">
    <name type="scientific">Pseudomonas fluorescens</name>
    <dbReference type="NCBI Taxonomy" id="294"/>
    <lineage>
        <taxon>Bacteria</taxon>
        <taxon>Pseudomonadati</taxon>
        <taxon>Pseudomonadota</taxon>
        <taxon>Gammaproteobacteria</taxon>
        <taxon>Pseudomonadales</taxon>
        <taxon>Pseudomonadaceae</taxon>
        <taxon>Pseudomonas</taxon>
    </lineage>
</organism>
<dbReference type="EMBL" id="CABVHJ010000031">
    <property type="protein sequence ID" value="VVN45740.1"/>
    <property type="molecule type" value="Genomic_DNA"/>
</dbReference>
<evidence type="ECO:0000313" key="3">
    <source>
        <dbReference type="Proteomes" id="UP000327167"/>
    </source>
</evidence>
<evidence type="ECO:0000313" key="4">
    <source>
        <dbReference type="Proteomes" id="UP000349468"/>
    </source>
</evidence>